<dbReference type="GO" id="GO:0090374">
    <property type="term" value="P:oligopeptide export from mitochondrion"/>
    <property type="evidence" value="ECO:0007669"/>
    <property type="project" value="TreeGrafter"/>
</dbReference>
<accession>U6KQE1</accession>
<dbReference type="EMBL" id="HG674165">
    <property type="protein sequence ID" value="CDJ39133.1"/>
    <property type="molecule type" value="Genomic_DNA"/>
</dbReference>
<dbReference type="Proteomes" id="UP000030747">
    <property type="component" value="Unassembled WGS sequence"/>
</dbReference>
<sequence length="121" mass="12779">IEENIRLGCREAKPFAAVEAAAARAHASSLVSALDAKSERQVQQALDSVLAAANTTTLVVAHRLTAVQNLDEVVVLDSTPGQGARVVQRGPPQELLRDTGGPFYRLFQAQAAQEGPPPALE</sequence>
<reference evidence="1" key="1">
    <citation type="submission" date="2013-10" db="EMBL/GenBank/DDBJ databases">
        <title>Genomic analysis of the causative agents of coccidiosis in chickens.</title>
        <authorList>
            <person name="Reid A.J."/>
            <person name="Blake D."/>
            <person name="Billington K."/>
            <person name="Browne H."/>
            <person name="Dunn M."/>
            <person name="Hung S."/>
            <person name="Kawahara F."/>
            <person name="Miranda-Saavedra D."/>
            <person name="Mourier T."/>
            <person name="Nagra H."/>
            <person name="Otto T.D."/>
            <person name="Rawlings N."/>
            <person name="Sanchez A."/>
            <person name="Sanders M."/>
            <person name="Subramaniam C."/>
            <person name="Tay Y."/>
            <person name="Dear P."/>
            <person name="Doerig C."/>
            <person name="Gruber A."/>
            <person name="Parkinson J."/>
            <person name="Shirley M."/>
            <person name="Wan K.L."/>
            <person name="Berriman M."/>
            <person name="Tomley F."/>
            <person name="Pain A."/>
        </authorList>
    </citation>
    <scope>NUCLEOTIDE SEQUENCE [LARGE SCALE GENOMIC DNA]</scope>
    <source>
        <strain evidence="1">Houghton</strain>
    </source>
</reference>
<dbReference type="InterPro" id="IPR027417">
    <property type="entry name" value="P-loop_NTPase"/>
</dbReference>
<protein>
    <recommendedName>
        <fullName evidence="3">ABC transporter domain-containing protein</fullName>
    </recommendedName>
</protein>
<feature type="non-terminal residue" evidence="1">
    <location>
        <position position="1"/>
    </location>
</feature>
<dbReference type="Gene3D" id="3.40.50.300">
    <property type="entry name" value="P-loop containing nucleotide triphosphate hydrolases"/>
    <property type="match status" value="1"/>
</dbReference>
<evidence type="ECO:0008006" key="3">
    <source>
        <dbReference type="Google" id="ProtNLM"/>
    </source>
</evidence>
<dbReference type="InterPro" id="IPR039421">
    <property type="entry name" value="Type_1_exporter"/>
</dbReference>
<evidence type="ECO:0000313" key="1">
    <source>
        <dbReference type="EMBL" id="CDJ39133.1"/>
    </source>
</evidence>
<reference evidence="1" key="2">
    <citation type="submission" date="2013-10" db="EMBL/GenBank/DDBJ databases">
        <authorList>
            <person name="Aslett M."/>
        </authorList>
    </citation>
    <scope>NUCLEOTIDE SEQUENCE [LARGE SCALE GENOMIC DNA]</scope>
    <source>
        <strain evidence="1">Houghton</strain>
    </source>
</reference>
<dbReference type="GO" id="GO:0015421">
    <property type="term" value="F:ABC-type oligopeptide transporter activity"/>
    <property type="evidence" value="ECO:0007669"/>
    <property type="project" value="TreeGrafter"/>
</dbReference>
<dbReference type="PANTHER" id="PTHR43394">
    <property type="entry name" value="ATP-DEPENDENT PERMEASE MDL1, MITOCHONDRIAL"/>
    <property type="match status" value="1"/>
</dbReference>
<dbReference type="RefSeq" id="XP_013229888.1">
    <property type="nucleotide sequence ID" value="XM_013374434.1"/>
</dbReference>
<dbReference type="GO" id="GO:0005743">
    <property type="term" value="C:mitochondrial inner membrane"/>
    <property type="evidence" value="ECO:0007669"/>
    <property type="project" value="TreeGrafter"/>
</dbReference>
<evidence type="ECO:0000313" key="2">
    <source>
        <dbReference type="Proteomes" id="UP000030747"/>
    </source>
</evidence>
<feature type="non-terminal residue" evidence="1">
    <location>
        <position position="121"/>
    </location>
</feature>
<gene>
    <name evidence="1" type="ORF">ETH_00043570</name>
</gene>
<keyword evidence="2" id="KW-1185">Reference proteome</keyword>
<dbReference type="VEuPathDB" id="ToxoDB:ETH2_1216000"/>
<organism evidence="1 2">
    <name type="scientific">Eimeria tenella</name>
    <name type="common">Coccidian parasite</name>
    <dbReference type="NCBI Taxonomy" id="5802"/>
    <lineage>
        <taxon>Eukaryota</taxon>
        <taxon>Sar</taxon>
        <taxon>Alveolata</taxon>
        <taxon>Apicomplexa</taxon>
        <taxon>Conoidasida</taxon>
        <taxon>Coccidia</taxon>
        <taxon>Eucoccidiorida</taxon>
        <taxon>Eimeriorina</taxon>
        <taxon>Eimeriidae</taxon>
        <taxon>Eimeria</taxon>
    </lineage>
</organism>
<proteinExistence type="predicted"/>
<dbReference type="VEuPathDB" id="ToxoDB:ETH_00043570"/>
<dbReference type="GeneID" id="25257753"/>
<dbReference type="SUPFAM" id="SSF52540">
    <property type="entry name" value="P-loop containing nucleoside triphosphate hydrolases"/>
    <property type="match status" value="1"/>
</dbReference>
<dbReference type="AlphaFoldDB" id="U6KQE1"/>
<name>U6KQE1_EIMTE</name>
<dbReference type="PANTHER" id="PTHR43394:SF1">
    <property type="entry name" value="ATP-BINDING CASSETTE SUB-FAMILY B MEMBER 10, MITOCHONDRIAL"/>
    <property type="match status" value="1"/>
</dbReference>